<dbReference type="Proteomes" id="UP001054889">
    <property type="component" value="Unassembled WGS sequence"/>
</dbReference>
<comment type="caution">
    <text evidence="1">The sequence shown here is derived from an EMBL/GenBank/DDBJ whole genome shotgun (WGS) entry which is preliminary data.</text>
</comment>
<dbReference type="AlphaFoldDB" id="A0AAV5DZ36"/>
<evidence type="ECO:0000313" key="2">
    <source>
        <dbReference type="Proteomes" id="UP001054889"/>
    </source>
</evidence>
<evidence type="ECO:0000313" key="1">
    <source>
        <dbReference type="EMBL" id="GJN15665.1"/>
    </source>
</evidence>
<name>A0AAV5DZ36_ELECO</name>
<gene>
    <name evidence="1" type="primary">gb02601</name>
    <name evidence="1" type="ORF">PR202_gb02601</name>
</gene>
<dbReference type="EMBL" id="BQKI01000072">
    <property type="protein sequence ID" value="GJN15665.1"/>
    <property type="molecule type" value="Genomic_DNA"/>
</dbReference>
<reference evidence="1" key="1">
    <citation type="journal article" date="2018" name="DNA Res.">
        <title>Multiple hybrid de novo genome assembly of finger millet, an orphan allotetraploid crop.</title>
        <authorList>
            <person name="Hatakeyama M."/>
            <person name="Aluri S."/>
            <person name="Balachadran M.T."/>
            <person name="Sivarajan S.R."/>
            <person name="Patrignani A."/>
            <person name="Gruter S."/>
            <person name="Poveda L."/>
            <person name="Shimizu-Inatsugi R."/>
            <person name="Baeten J."/>
            <person name="Francoijs K.J."/>
            <person name="Nataraja K.N."/>
            <person name="Reddy Y.A.N."/>
            <person name="Phadnis S."/>
            <person name="Ravikumar R.L."/>
            <person name="Schlapbach R."/>
            <person name="Sreeman S.M."/>
            <person name="Shimizu K.K."/>
        </authorList>
    </citation>
    <scope>NUCLEOTIDE SEQUENCE</scope>
</reference>
<reference evidence="1" key="2">
    <citation type="submission" date="2021-12" db="EMBL/GenBank/DDBJ databases">
        <title>Resequencing data analysis of finger millet.</title>
        <authorList>
            <person name="Hatakeyama M."/>
            <person name="Aluri S."/>
            <person name="Balachadran M.T."/>
            <person name="Sivarajan S.R."/>
            <person name="Poveda L."/>
            <person name="Shimizu-Inatsugi R."/>
            <person name="Schlapbach R."/>
            <person name="Sreeman S.M."/>
            <person name="Shimizu K.K."/>
        </authorList>
    </citation>
    <scope>NUCLEOTIDE SEQUENCE</scope>
</reference>
<sequence length="96" mass="10451">MAGRVSLSAWQASAYESSMRWDLIGSRSTCYNGKEPFKDTIGVNRIRAKLASSTPNLEPLGIHSGSKVSQQILEHPNYEKISIANLESACNGIVLV</sequence>
<accession>A0AAV5DZ36</accession>
<proteinExistence type="predicted"/>
<keyword evidence="2" id="KW-1185">Reference proteome</keyword>
<protein>
    <submittedName>
        <fullName evidence="1">Uncharacterized protein</fullName>
    </submittedName>
</protein>
<organism evidence="1 2">
    <name type="scientific">Eleusine coracana subsp. coracana</name>
    <dbReference type="NCBI Taxonomy" id="191504"/>
    <lineage>
        <taxon>Eukaryota</taxon>
        <taxon>Viridiplantae</taxon>
        <taxon>Streptophyta</taxon>
        <taxon>Embryophyta</taxon>
        <taxon>Tracheophyta</taxon>
        <taxon>Spermatophyta</taxon>
        <taxon>Magnoliopsida</taxon>
        <taxon>Liliopsida</taxon>
        <taxon>Poales</taxon>
        <taxon>Poaceae</taxon>
        <taxon>PACMAD clade</taxon>
        <taxon>Chloridoideae</taxon>
        <taxon>Cynodonteae</taxon>
        <taxon>Eleusininae</taxon>
        <taxon>Eleusine</taxon>
    </lineage>
</organism>